<reference evidence="1 2" key="1">
    <citation type="submission" date="2015-01" db="EMBL/GenBank/DDBJ databases">
        <title>The Genome Sequence of Cladophialophora immunda CBS83496.</title>
        <authorList>
            <consortium name="The Broad Institute Genomics Platform"/>
            <person name="Cuomo C."/>
            <person name="de Hoog S."/>
            <person name="Gorbushina A."/>
            <person name="Stielow B."/>
            <person name="Teixiera M."/>
            <person name="Abouelleil A."/>
            <person name="Chapman S.B."/>
            <person name="Priest M."/>
            <person name="Young S.K."/>
            <person name="Wortman J."/>
            <person name="Nusbaum C."/>
            <person name="Birren B."/>
        </authorList>
    </citation>
    <scope>NUCLEOTIDE SEQUENCE [LARGE SCALE GENOMIC DNA]</scope>
    <source>
        <strain evidence="1 2">CBS 83496</strain>
    </source>
</reference>
<dbReference type="AlphaFoldDB" id="A0A0D2C551"/>
<proteinExistence type="predicted"/>
<sequence length="179" mass="18821">MPSASRNARVRSRSCSTSRTVGFCARLEPTTAFTSPSIKILGGGVRAFKGMFSLNLSTKSCGFGSSMPAFTKKASSIVTQLLTIDSLCAQGVCHLTHCFEMTSFINVSETILDRSVLDTVEDGVKNGLCVVACLVGNIIVSTPCAVSGYLGSQLGTNFPGTFRASFGMLGVPCIIYYGS</sequence>
<organism evidence="1 2">
    <name type="scientific">Cladophialophora immunda</name>
    <dbReference type="NCBI Taxonomy" id="569365"/>
    <lineage>
        <taxon>Eukaryota</taxon>
        <taxon>Fungi</taxon>
        <taxon>Dikarya</taxon>
        <taxon>Ascomycota</taxon>
        <taxon>Pezizomycotina</taxon>
        <taxon>Eurotiomycetes</taxon>
        <taxon>Chaetothyriomycetidae</taxon>
        <taxon>Chaetothyriales</taxon>
        <taxon>Herpotrichiellaceae</taxon>
        <taxon>Cladophialophora</taxon>
    </lineage>
</organism>
<protein>
    <submittedName>
        <fullName evidence="1">Uncharacterized protein</fullName>
    </submittedName>
</protein>
<dbReference type="Gene3D" id="1.10.4160.10">
    <property type="entry name" value="Hydantoin permease"/>
    <property type="match status" value="1"/>
</dbReference>
<dbReference type="Proteomes" id="UP000054466">
    <property type="component" value="Unassembled WGS sequence"/>
</dbReference>
<evidence type="ECO:0000313" key="1">
    <source>
        <dbReference type="EMBL" id="KIW25575.1"/>
    </source>
</evidence>
<gene>
    <name evidence="1" type="ORF">PV07_08741</name>
</gene>
<dbReference type="GeneID" id="27347935"/>
<dbReference type="EMBL" id="KN847044">
    <property type="protein sequence ID" value="KIW25575.1"/>
    <property type="molecule type" value="Genomic_DNA"/>
</dbReference>
<dbReference type="RefSeq" id="XP_016245791.1">
    <property type="nucleotide sequence ID" value="XM_016395935.1"/>
</dbReference>
<evidence type="ECO:0000313" key="2">
    <source>
        <dbReference type="Proteomes" id="UP000054466"/>
    </source>
</evidence>
<accession>A0A0D2C551</accession>
<dbReference type="HOGENOM" id="CLU_1503286_0_0_1"/>
<dbReference type="VEuPathDB" id="FungiDB:PV07_08741"/>
<name>A0A0D2C551_9EURO</name>
<keyword evidence="2" id="KW-1185">Reference proteome</keyword>